<keyword evidence="1" id="KW-0812">Transmembrane</keyword>
<feature type="transmembrane region" description="Helical" evidence="1">
    <location>
        <begin position="39"/>
        <end position="63"/>
    </location>
</feature>
<evidence type="ECO:0000313" key="2">
    <source>
        <dbReference type="EMBL" id="MFC7203505.1"/>
    </source>
</evidence>
<protein>
    <submittedName>
        <fullName evidence="2">Uncharacterized protein</fullName>
    </submittedName>
</protein>
<keyword evidence="3" id="KW-1185">Reference proteome</keyword>
<sequence length="153" mass="16524">MRKSRRFISGVLFLGAIIVLVRPVRDVVALPFEIVLQPLLVTVGLLPTALIAAFAVGLIAILLVSRSTLNEVEQYTITAVLGIVSIGSWLLFVTGTDPGYQEAIPDLVIPFLLRIPFADSTLLLYFGMYLLLIAGSSLVGGMLLRKLMQQIGG</sequence>
<evidence type="ECO:0000256" key="1">
    <source>
        <dbReference type="SAM" id="Phobius"/>
    </source>
</evidence>
<proteinExistence type="predicted"/>
<dbReference type="AlphaFoldDB" id="A0ABD5ZDZ6"/>
<organism evidence="2 3">
    <name type="scientific">Haloferax namakaokahaiae</name>
    <dbReference type="NCBI Taxonomy" id="1748331"/>
    <lineage>
        <taxon>Archaea</taxon>
        <taxon>Methanobacteriati</taxon>
        <taxon>Methanobacteriota</taxon>
        <taxon>Stenosarchaea group</taxon>
        <taxon>Halobacteria</taxon>
        <taxon>Halobacteriales</taxon>
        <taxon>Haloferacaceae</taxon>
        <taxon>Haloferax</taxon>
    </lineage>
</organism>
<evidence type="ECO:0000313" key="3">
    <source>
        <dbReference type="Proteomes" id="UP001596481"/>
    </source>
</evidence>
<dbReference type="RefSeq" id="WP_390222844.1">
    <property type="nucleotide sequence ID" value="NZ_JBHTAA010000005.1"/>
</dbReference>
<feature type="transmembrane region" description="Helical" evidence="1">
    <location>
        <begin position="122"/>
        <end position="144"/>
    </location>
</feature>
<keyword evidence="1" id="KW-1133">Transmembrane helix</keyword>
<dbReference type="Proteomes" id="UP001596481">
    <property type="component" value="Unassembled WGS sequence"/>
</dbReference>
<dbReference type="EMBL" id="JBHTAA010000005">
    <property type="protein sequence ID" value="MFC7203505.1"/>
    <property type="molecule type" value="Genomic_DNA"/>
</dbReference>
<name>A0ABD5ZDZ6_9EURY</name>
<comment type="caution">
    <text evidence="2">The sequence shown here is derived from an EMBL/GenBank/DDBJ whole genome shotgun (WGS) entry which is preliminary data.</text>
</comment>
<keyword evidence="1" id="KW-0472">Membrane</keyword>
<accession>A0ABD5ZDZ6</accession>
<gene>
    <name evidence="2" type="ORF">ACFQJC_08270</name>
</gene>
<reference evidence="2 3" key="1">
    <citation type="journal article" date="2019" name="Int. J. Syst. Evol. Microbiol.">
        <title>The Global Catalogue of Microorganisms (GCM) 10K type strain sequencing project: providing services to taxonomists for standard genome sequencing and annotation.</title>
        <authorList>
            <consortium name="The Broad Institute Genomics Platform"/>
            <consortium name="The Broad Institute Genome Sequencing Center for Infectious Disease"/>
            <person name="Wu L."/>
            <person name="Ma J."/>
        </authorList>
    </citation>
    <scope>NUCLEOTIDE SEQUENCE [LARGE SCALE GENOMIC DNA]</scope>
    <source>
        <strain evidence="2 3">DSM 29988</strain>
    </source>
</reference>
<feature type="transmembrane region" description="Helical" evidence="1">
    <location>
        <begin position="75"/>
        <end position="92"/>
    </location>
</feature>